<dbReference type="KEGG" id="paur:FGL86_06210"/>
<proteinExistence type="predicted"/>
<sequence>MDMLLPEVFPFDRGHADSSWCGSGNQCVQLQGRGVGADLLALTFQAGSLILSLDFLLRVGWRFLDPFHGKLSFTVFLASA</sequence>
<accession>A0A5B8SNR7</accession>
<organism evidence="1 2">
    <name type="scientific">Pistricoccus aurantiacus</name>
    <dbReference type="NCBI Taxonomy" id="1883414"/>
    <lineage>
        <taxon>Bacteria</taxon>
        <taxon>Pseudomonadati</taxon>
        <taxon>Pseudomonadota</taxon>
        <taxon>Gammaproteobacteria</taxon>
        <taxon>Oceanospirillales</taxon>
        <taxon>Halomonadaceae</taxon>
        <taxon>Pistricoccus</taxon>
    </lineage>
</organism>
<dbReference type="AlphaFoldDB" id="A0A5B8SNR7"/>
<dbReference type="EMBL" id="CP042382">
    <property type="protein sequence ID" value="QEA38709.1"/>
    <property type="molecule type" value="Genomic_DNA"/>
</dbReference>
<name>A0A5B8SNR7_9GAMM</name>
<dbReference type="Proteomes" id="UP000321272">
    <property type="component" value="Chromosome"/>
</dbReference>
<protein>
    <submittedName>
        <fullName evidence="1">Uncharacterized protein</fullName>
    </submittedName>
</protein>
<gene>
    <name evidence="1" type="ORF">FGL86_06210</name>
</gene>
<evidence type="ECO:0000313" key="2">
    <source>
        <dbReference type="Proteomes" id="UP000321272"/>
    </source>
</evidence>
<dbReference type="RefSeq" id="WP_147183769.1">
    <property type="nucleotide sequence ID" value="NZ_CP042382.1"/>
</dbReference>
<evidence type="ECO:0000313" key="1">
    <source>
        <dbReference type="EMBL" id="QEA38709.1"/>
    </source>
</evidence>
<reference evidence="1 2" key="1">
    <citation type="submission" date="2019-06" db="EMBL/GenBank/DDBJ databases">
        <title>Genome analyses of bacteria isolated from kimchi.</title>
        <authorList>
            <person name="Lee S."/>
            <person name="Ahn S."/>
            <person name="Roh S."/>
        </authorList>
    </citation>
    <scope>NUCLEOTIDE SEQUENCE [LARGE SCALE GENOMIC DNA]</scope>
    <source>
        <strain evidence="1 2">CBA4606</strain>
    </source>
</reference>
<keyword evidence="2" id="KW-1185">Reference proteome</keyword>